<keyword evidence="2" id="KW-1185">Reference proteome</keyword>
<accession>A0ACB8RMS6</accession>
<proteinExistence type="predicted"/>
<gene>
    <name evidence="1" type="ORF">FA95DRAFT_1561789</name>
</gene>
<dbReference type="Proteomes" id="UP000814033">
    <property type="component" value="Unassembled WGS sequence"/>
</dbReference>
<name>A0ACB8RMS6_9AGAM</name>
<comment type="caution">
    <text evidence="1">The sequence shown here is derived from an EMBL/GenBank/DDBJ whole genome shotgun (WGS) entry which is preliminary data.</text>
</comment>
<protein>
    <submittedName>
        <fullName evidence="1">Uncharacterized protein</fullName>
    </submittedName>
</protein>
<evidence type="ECO:0000313" key="2">
    <source>
        <dbReference type="Proteomes" id="UP000814033"/>
    </source>
</evidence>
<organism evidence="1 2">
    <name type="scientific">Auriscalpium vulgare</name>
    <dbReference type="NCBI Taxonomy" id="40419"/>
    <lineage>
        <taxon>Eukaryota</taxon>
        <taxon>Fungi</taxon>
        <taxon>Dikarya</taxon>
        <taxon>Basidiomycota</taxon>
        <taxon>Agaricomycotina</taxon>
        <taxon>Agaricomycetes</taxon>
        <taxon>Russulales</taxon>
        <taxon>Auriscalpiaceae</taxon>
        <taxon>Auriscalpium</taxon>
    </lineage>
</organism>
<evidence type="ECO:0000313" key="1">
    <source>
        <dbReference type="EMBL" id="KAI0044813.1"/>
    </source>
</evidence>
<reference evidence="1" key="2">
    <citation type="journal article" date="2022" name="New Phytol.">
        <title>Evolutionary transition to the ectomycorrhizal habit in the genomes of a hyperdiverse lineage of mushroom-forming fungi.</title>
        <authorList>
            <person name="Looney B."/>
            <person name="Miyauchi S."/>
            <person name="Morin E."/>
            <person name="Drula E."/>
            <person name="Courty P.E."/>
            <person name="Kohler A."/>
            <person name="Kuo A."/>
            <person name="LaButti K."/>
            <person name="Pangilinan J."/>
            <person name="Lipzen A."/>
            <person name="Riley R."/>
            <person name="Andreopoulos W."/>
            <person name="He G."/>
            <person name="Johnson J."/>
            <person name="Nolan M."/>
            <person name="Tritt A."/>
            <person name="Barry K.W."/>
            <person name="Grigoriev I.V."/>
            <person name="Nagy L.G."/>
            <person name="Hibbett D."/>
            <person name="Henrissat B."/>
            <person name="Matheny P.B."/>
            <person name="Labbe J."/>
            <person name="Martin F.M."/>
        </authorList>
    </citation>
    <scope>NUCLEOTIDE SEQUENCE</scope>
    <source>
        <strain evidence="1">FP105234-sp</strain>
    </source>
</reference>
<sequence length="52" mass="6112">MGAGSKLAKYKCDWPDCAKYLSRPDALARHRRRHIEKMRQQQERLAGKNERG</sequence>
<dbReference type="EMBL" id="MU275970">
    <property type="protein sequence ID" value="KAI0044813.1"/>
    <property type="molecule type" value="Genomic_DNA"/>
</dbReference>
<reference evidence="1" key="1">
    <citation type="submission" date="2021-02" db="EMBL/GenBank/DDBJ databases">
        <authorList>
            <consortium name="DOE Joint Genome Institute"/>
            <person name="Ahrendt S."/>
            <person name="Looney B.P."/>
            <person name="Miyauchi S."/>
            <person name="Morin E."/>
            <person name="Drula E."/>
            <person name="Courty P.E."/>
            <person name="Chicoki N."/>
            <person name="Fauchery L."/>
            <person name="Kohler A."/>
            <person name="Kuo A."/>
            <person name="Labutti K."/>
            <person name="Pangilinan J."/>
            <person name="Lipzen A."/>
            <person name="Riley R."/>
            <person name="Andreopoulos W."/>
            <person name="He G."/>
            <person name="Johnson J."/>
            <person name="Barry K.W."/>
            <person name="Grigoriev I.V."/>
            <person name="Nagy L."/>
            <person name="Hibbett D."/>
            <person name="Henrissat B."/>
            <person name="Matheny P.B."/>
            <person name="Labbe J."/>
            <person name="Martin F."/>
        </authorList>
    </citation>
    <scope>NUCLEOTIDE SEQUENCE</scope>
    <source>
        <strain evidence="1">FP105234-sp</strain>
    </source>
</reference>